<keyword evidence="2" id="KW-1185">Reference proteome</keyword>
<dbReference type="Proteomes" id="UP001303473">
    <property type="component" value="Unassembled WGS sequence"/>
</dbReference>
<organism evidence="1 2">
    <name type="scientific">Diplogelasinospora grovesii</name>
    <dbReference type="NCBI Taxonomy" id="303347"/>
    <lineage>
        <taxon>Eukaryota</taxon>
        <taxon>Fungi</taxon>
        <taxon>Dikarya</taxon>
        <taxon>Ascomycota</taxon>
        <taxon>Pezizomycotina</taxon>
        <taxon>Sordariomycetes</taxon>
        <taxon>Sordariomycetidae</taxon>
        <taxon>Sordariales</taxon>
        <taxon>Diplogelasinosporaceae</taxon>
        <taxon>Diplogelasinospora</taxon>
    </lineage>
</organism>
<accession>A0AAN6N4X9</accession>
<comment type="caution">
    <text evidence="1">The sequence shown here is derived from an EMBL/GenBank/DDBJ whole genome shotgun (WGS) entry which is preliminary data.</text>
</comment>
<name>A0AAN6N4X9_9PEZI</name>
<gene>
    <name evidence="1" type="ORF">QBC46DRAFT_388267</name>
</gene>
<protein>
    <submittedName>
        <fullName evidence="1">Uncharacterized protein</fullName>
    </submittedName>
</protein>
<reference evidence="2" key="1">
    <citation type="journal article" date="2023" name="Mol. Phylogenet. Evol.">
        <title>Genome-scale phylogeny and comparative genomics of the fungal order Sordariales.</title>
        <authorList>
            <person name="Hensen N."/>
            <person name="Bonometti L."/>
            <person name="Westerberg I."/>
            <person name="Brannstrom I.O."/>
            <person name="Guillou S."/>
            <person name="Cros-Aarteil S."/>
            <person name="Calhoun S."/>
            <person name="Haridas S."/>
            <person name="Kuo A."/>
            <person name="Mondo S."/>
            <person name="Pangilinan J."/>
            <person name="Riley R."/>
            <person name="LaButti K."/>
            <person name="Andreopoulos B."/>
            <person name="Lipzen A."/>
            <person name="Chen C."/>
            <person name="Yan M."/>
            <person name="Daum C."/>
            <person name="Ng V."/>
            <person name="Clum A."/>
            <person name="Steindorff A."/>
            <person name="Ohm R.A."/>
            <person name="Martin F."/>
            <person name="Silar P."/>
            <person name="Natvig D.O."/>
            <person name="Lalanne C."/>
            <person name="Gautier V."/>
            <person name="Ament-Velasquez S.L."/>
            <person name="Kruys A."/>
            <person name="Hutchinson M.I."/>
            <person name="Powell A.J."/>
            <person name="Barry K."/>
            <person name="Miller A.N."/>
            <person name="Grigoriev I.V."/>
            <person name="Debuchy R."/>
            <person name="Gladieux P."/>
            <person name="Hiltunen Thoren M."/>
            <person name="Johannesson H."/>
        </authorList>
    </citation>
    <scope>NUCLEOTIDE SEQUENCE [LARGE SCALE GENOMIC DNA]</scope>
    <source>
        <strain evidence="2">CBS 340.73</strain>
    </source>
</reference>
<evidence type="ECO:0000313" key="1">
    <source>
        <dbReference type="EMBL" id="KAK3939256.1"/>
    </source>
</evidence>
<sequence length="156" mass="18604">MHHLQLSGLRHCSYILERDSTSIFQTMFPTLVRRLAQTSSRQLSTTTINPSKLKKVWPPDFTKLSPQEQLKFEKKYKRRVQLATARPRWNKFIKLSQLSVITFVIVYSVLFMDWKTEHQPFDEVRKRFWGLFSAFSPEQRFERRKDDFPGSTTTSK</sequence>
<proteinExistence type="predicted"/>
<dbReference type="EMBL" id="MU853814">
    <property type="protein sequence ID" value="KAK3939256.1"/>
    <property type="molecule type" value="Genomic_DNA"/>
</dbReference>
<evidence type="ECO:0000313" key="2">
    <source>
        <dbReference type="Proteomes" id="UP001303473"/>
    </source>
</evidence>
<dbReference type="AlphaFoldDB" id="A0AAN6N4X9"/>